<keyword evidence="5" id="KW-1185">Reference proteome</keyword>
<dbReference type="PANTHER" id="PTHR33308:SF9">
    <property type="entry name" value="PEPTIDOGLYCAN HYDROLASE FLGJ"/>
    <property type="match status" value="1"/>
</dbReference>
<dbReference type="Pfam" id="PF01832">
    <property type="entry name" value="Glucosaminidase"/>
    <property type="match status" value="1"/>
</dbReference>
<feature type="compositionally biased region" description="Low complexity" evidence="2">
    <location>
        <begin position="177"/>
        <end position="194"/>
    </location>
</feature>
<gene>
    <name evidence="4" type="ORF">Q5H93_02980</name>
</gene>
<keyword evidence="1" id="KW-0378">Hydrolase</keyword>
<dbReference type="RefSeq" id="WP_305004999.1">
    <property type="nucleotide sequence ID" value="NZ_JAUQSY010000002.1"/>
</dbReference>
<evidence type="ECO:0000313" key="4">
    <source>
        <dbReference type="EMBL" id="MDO7873683.1"/>
    </source>
</evidence>
<dbReference type="PANTHER" id="PTHR33308">
    <property type="entry name" value="PEPTIDOGLYCAN HYDROLASE FLGJ"/>
    <property type="match status" value="1"/>
</dbReference>
<name>A0ABT9B7Q1_9BACT</name>
<evidence type="ECO:0000313" key="5">
    <source>
        <dbReference type="Proteomes" id="UP001176429"/>
    </source>
</evidence>
<dbReference type="Gene3D" id="1.10.530.10">
    <property type="match status" value="1"/>
</dbReference>
<dbReference type="SMART" id="SM00047">
    <property type="entry name" value="LYZ2"/>
    <property type="match status" value="1"/>
</dbReference>
<proteinExistence type="predicted"/>
<reference evidence="4" key="1">
    <citation type="submission" date="2023-07" db="EMBL/GenBank/DDBJ databases">
        <authorList>
            <person name="Kim M.K."/>
        </authorList>
    </citation>
    <scope>NUCLEOTIDE SEQUENCE</scope>
    <source>
        <strain evidence="4">ASUV-10-1</strain>
    </source>
</reference>
<accession>A0ABT9B7Q1</accession>
<evidence type="ECO:0000256" key="2">
    <source>
        <dbReference type="SAM" id="MobiDB-lite"/>
    </source>
</evidence>
<dbReference type="Proteomes" id="UP001176429">
    <property type="component" value="Unassembled WGS sequence"/>
</dbReference>
<evidence type="ECO:0000256" key="1">
    <source>
        <dbReference type="ARBA" id="ARBA00022801"/>
    </source>
</evidence>
<protein>
    <submittedName>
        <fullName evidence="4">Glucosaminidase domain-containing protein</fullName>
    </submittedName>
</protein>
<comment type="caution">
    <text evidence="4">The sequence shown here is derived from an EMBL/GenBank/DDBJ whole genome shotgun (WGS) entry which is preliminary data.</text>
</comment>
<evidence type="ECO:0000259" key="3">
    <source>
        <dbReference type="SMART" id="SM00047"/>
    </source>
</evidence>
<feature type="domain" description="Mannosyl-glycoprotein endo-beta-N-acetylglucosamidase-like" evidence="3">
    <location>
        <begin position="1"/>
        <end position="169"/>
    </location>
</feature>
<dbReference type="InterPro" id="IPR002901">
    <property type="entry name" value="MGlyc_endo_b_GlcNAc-like_dom"/>
</dbReference>
<dbReference type="InterPro" id="IPR051056">
    <property type="entry name" value="Glycosyl_Hydrolase_73"/>
</dbReference>
<feature type="region of interest" description="Disordered" evidence="2">
    <location>
        <begin position="171"/>
        <end position="202"/>
    </location>
</feature>
<sequence length="202" mass="22489">MTWAEKIAWFGKWYPLALATEKKYGVPALVTLAQHVFEGGWNNKNKGFNLFGVKPWAGWKGATQLQRTWEVHSTTTVKYPKVYSVTKRADGKYRYDCEAYFCKYDSPQQAYDEHARFLVVNPRYKPAFAVKHDAEAFARAIAKAGYATDPEYAGKLVSMIREFSRPDFAKKPVPQPAAALGSSSSPASGGTVAGQNPTPQPK</sequence>
<dbReference type="EMBL" id="JAUQSY010000002">
    <property type="protein sequence ID" value="MDO7873683.1"/>
    <property type="molecule type" value="Genomic_DNA"/>
</dbReference>
<organism evidence="4 5">
    <name type="scientific">Hymenobacter aranciens</name>
    <dbReference type="NCBI Taxonomy" id="3063996"/>
    <lineage>
        <taxon>Bacteria</taxon>
        <taxon>Pseudomonadati</taxon>
        <taxon>Bacteroidota</taxon>
        <taxon>Cytophagia</taxon>
        <taxon>Cytophagales</taxon>
        <taxon>Hymenobacteraceae</taxon>
        <taxon>Hymenobacter</taxon>
    </lineage>
</organism>